<gene>
    <name evidence="3" type="ORF">MNBD_ACTINO01-2391</name>
</gene>
<reference evidence="3" key="1">
    <citation type="submission" date="2018-06" db="EMBL/GenBank/DDBJ databases">
        <authorList>
            <person name="Zhirakovskaya E."/>
        </authorList>
    </citation>
    <scope>NUCLEOTIDE SEQUENCE</scope>
</reference>
<keyword evidence="1" id="KW-0812">Transmembrane</keyword>
<sequence>MSMRTHDSEVLLFSAPHCSSCRAVRPAASDVASAFSRSVGFREIEATVERSVASRHGVKGVPTFVAIHDGVEVGRLVGIGTRIDLEKLFEAADSGDPIRRRISSTDRVLRLAVAASFAGAAIATGVTPLWILATGVGVFAVWDLLQPERRSRR</sequence>
<keyword evidence="1" id="KW-0472">Membrane</keyword>
<feature type="transmembrane region" description="Helical" evidence="1">
    <location>
        <begin position="108"/>
        <end position="123"/>
    </location>
</feature>
<organism evidence="3">
    <name type="scientific">hydrothermal vent metagenome</name>
    <dbReference type="NCBI Taxonomy" id="652676"/>
    <lineage>
        <taxon>unclassified sequences</taxon>
        <taxon>metagenomes</taxon>
        <taxon>ecological metagenomes</taxon>
    </lineage>
</organism>
<feature type="domain" description="Thioredoxin" evidence="2">
    <location>
        <begin position="7"/>
        <end position="87"/>
    </location>
</feature>
<accession>A0A3B0T3U4</accession>
<dbReference type="InterPro" id="IPR036249">
    <property type="entry name" value="Thioredoxin-like_sf"/>
</dbReference>
<name>A0A3B0T3U4_9ZZZZ</name>
<dbReference type="Gene3D" id="3.40.30.10">
    <property type="entry name" value="Glutaredoxin"/>
    <property type="match status" value="1"/>
</dbReference>
<dbReference type="AlphaFoldDB" id="A0A3B0T3U4"/>
<evidence type="ECO:0000313" key="3">
    <source>
        <dbReference type="EMBL" id="VAW07997.1"/>
    </source>
</evidence>
<proteinExistence type="predicted"/>
<dbReference type="CDD" id="cd02947">
    <property type="entry name" value="TRX_family"/>
    <property type="match status" value="1"/>
</dbReference>
<dbReference type="SUPFAM" id="SSF52833">
    <property type="entry name" value="Thioredoxin-like"/>
    <property type="match status" value="1"/>
</dbReference>
<evidence type="ECO:0000256" key="1">
    <source>
        <dbReference type="SAM" id="Phobius"/>
    </source>
</evidence>
<dbReference type="EMBL" id="UOEI01000565">
    <property type="protein sequence ID" value="VAW07997.1"/>
    <property type="molecule type" value="Genomic_DNA"/>
</dbReference>
<keyword evidence="1" id="KW-1133">Transmembrane helix</keyword>
<dbReference type="Pfam" id="PF00085">
    <property type="entry name" value="Thioredoxin"/>
    <property type="match status" value="1"/>
</dbReference>
<evidence type="ECO:0000259" key="2">
    <source>
        <dbReference type="Pfam" id="PF00085"/>
    </source>
</evidence>
<dbReference type="InterPro" id="IPR013766">
    <property type="entry name" value="Thioredoxin_domain"/>
</dbReference>
<protein>
    <recommendedName>
        <fullName evidence="2">Thioredoxin domain-containing protein</fullName>
    </recommendedName>
</protein>